<reference evidence="4 5" key="1">
    <citation type="journal article" date="2018" name="Nat. Ecol. Evol.">
        <title>Pezizomycetes genomes reveal the molecular basis of ectomycorrhizal truffle lifestyle.</title>
        <authorList>
            <person name="Murat C."/>
            <person name="Payen T."/>
            <person name="Noel B."/>
            <person name="Kuo A."/>
            <person name="Morin E."/>
            <person name="Chen J."/>
            <person name="Kohler A."/>
            <person name="Krizsan K."/>
            <person name="Balestrini R."/>
            <person name="Da Silva C."/>
            <person name="Montanini B."/>
            <person name="Hainaut M."/>
            <person name="Levati E."/>
            <person name="Barry K.W."/>
            <person name="Belfiori B."/>
            <person name="Cichocki N."/>
            <person name="Clum A."/>
            <person name="Dockter R.B."/>
            <person name="Fauchery L."/>
            <person name="Guy J."/>
            <person name="Iotti M."/>
            <person name="Le Tacon F."/>
            <person name="Lindquist E.A."/>
            <person name="Lipzen A."/>
            <person name="Malagnac F."/>
            <person name="Mello A."/>
            <person name="Molinier V."/>
            <person name="Miyauchi S."/>
            <person name="Poulain J."/>
            <person name="Riccioni C."/>
            <person name="Rubini A."/>
            <person name="Sitrit Y."/>
            <person name="Splivallo R."/>
            <person name="Traeger S."/>
            <person name="Wang M."/>
            <person name="Zifcakova L."/>
            <person name="Wipf D."/>
            <person name="Zambonelli A."/>
            <person name="Paolocci F."/>
            <person name="Nowrousian M."/>
            <person name="Ottonello S."/>
            <person name="Baldrian P."/>
            <person name="Spatafora J.W."/>
            <person name="Henrissat B."/>
            <person name="Nagy L.G."/>
            <person name="Aury J.M."/>
            <person name="Wincker P."/>
            <person name="Grigoriev I.V."/>
            <person name="Bonfante P."/>
            <person name="Martin F.M."/>
        </authorList>
    </citation>
    <scope>NUCLEOTIDE SEQUENCE [LARGE SCALE GENOMIC DNA]</scope>
    <source>
        <strain evidence="4 5">CCBAS932</strain>
    </source>
</reference>
<dbReference type="Proteomes" id="UP000277580">
    <property type="component" value="Unassembled WGS sequence"/>
</dbReference>
<name>A0A3N4KWL2_9PEZI</name>
<feature type="compositionally biased region" description="Basic residues" evidence="2">
    <location>
        <begin position="96"/>
        <end position="105"/>
    </location>
</feature>
<dbReference type="STRING" id="1392247.A0A3N4KWL2"/>
<evidence type="ECO:0000313" key="4">
    <source>
        <dbReference type="EMBL" id="RPB14930.1"/>
    </source>
</evidence>
<feature type="domain" description="HMG box" evidence="3">
    <location>
        <begin position="226"/>
        <end position="297"/>
    </location>
</feature>
<proteinExistence type="predicted"/>
<feature type="region of interest" description="Disordered" evidence="2">
    <location>
        <begin position="44"/>
        <end position="108"/>
    </location>
</feature>
<keyword evidence="5" id="KW-1185">Reference proteome</keyword>
<feature type="DNA-binding region" description="HMG box" evidence="1">
    <location>
        <begin position="226"/>
        <end position="297"/>
    </location>
</feature>
<dbReference type="InterPro" id="IPR036910">
    <property type="entry name" value="HMG_box_dom_sf"/>
</dbReference>
<dbReference type="AlphaFoldDB" id="A0A3N4KWL2"/>
<accession>A0A3N4KWL2</accession>
<feature type="compositionally biased region" description="Low complexity" evidence="2">
    <location>
        <begin position="44"/>
        <end position="95"/>
    </location>
</feature>
<evidence type="ECO:0000256" key="2">
    <source>
        <dbReference type="SAM" id="MobiDB-lite"/>
    </source>
</evidence>
<sequence>MGITSTLTHRLLTLSRPGLILNRGLNACIIPVFTVTSRSLASAAAAKKPTTKTAAAATPKTAPKSSAGGRTKATATTKAAGKTGSTTKKSTTPKAAAKKPVKKVAKKELTDEQKKKILIKQLRAKALNPPSKVGSNGYALWFGEQMKEKRRPAGELAMIWNGMSQDVKTPYIKKAEEARPGKAEEYKKWLQGISPLVIREANNARRRLKELGVGSNITQISDDRLPKRITRPHFMYFREQYGTGRKFLDAAGKPSVVVAIKVMGEEYEKLPVGEKKRFEDMVKKNKEDYDAAMAKLEKQRNASTA</sequence>
<dbReference type="EMBL" id="ML119115">
    <property type="protein sequence ID" value="RPB14930.1"/>
    <property type="molecule type" value="Genomic_DNA"/>
</dbReference>
<dbReference type="SUPFAM" id="SSF47095">
    <property type="entry name" value="HMG-box"/>
    <property type="match status" value="2"/>
</dbReference>
<dbReference type="GO" id="GO:0003677">
    <property type="term" value="F:DNA binding"/>
    <property type="evidence" value="ECO:0007669"/>
    <property type="project" value="UniProtKB-UniRule"/>
</dbReference>
<gene>
    <name evidence="4" type="ORF">P167DRAFT_533515</name>
</gene>
<organism evidence="4 5">
    <name type="scientific">Morchella conica CCBAS932</name>
    <dbReference type="NCBI Taxonomy" id="1392247"/>
    <lineage>
        <taxon>Eukaryota</taxon>
        <taxon>Fungi</taxon>
        <taxon>Dikarya</taxon>
        <taxon>Ascomycota</taxon>
        <taxon>Pezizomycotina</taxon>
        <taxon>Pezizomycetes</taxon>
        <taxon>Pezizales</taxon>
        <taxon>Morchellaceae</taxon>
        <taxon>Morchella</taxon>
    </lineage>
</organism>
<dbReference type="GO" id="GO:0005634">
    <property type="term" value="C:nucleus"/>
    <property type="evidence" value="ECO:0007669"/>
    <property type="project" value="UniProtKB-UniRule"/>
</dbReference>
<dbReference type="PROSITE" id="PS50118">
    <property type="entry name" value="HMG_BOX_2"/>
    <property type="match status" value="1"/>
</dbReference>
<dbReference type="InterPro" id="IPR009071">
    <property type="entry name" value="HMG_box_dom"/>
</dbReference>
<evidence type="ECO:0000256" key="1">
    <source>
        <dbReference type="PROSITE-ProRule" id="PRU00267"/>
    </source>
</evidence>
<dbReference type="Gene3D" id="1.10.30.10">
    <property type="entry name" value="High mobility group box domain"/>
    <property type="match status" value="2"/>
</dbReference>
<keyword evidence="1" id="KW-0238">DNA-binding</keyword>
<dbReference type="SMART" id="SM00398">
    <property type="entry name" value="HMG"/>
    <property type="match status" value="2"/>
</dbReference>
<protein>
    <recommendedName>
        <fullName evidence="3">HMG box domain-containing protein</fullName>
    </recommendedName>
</protein>
<keyword evidence="1" id="KW-0539">Nucleus</keyword>
<evidence type="ECO:0000259" key="3">
    <source>
        <dbReference type="PROSITE" id="PS50118"/>
    </source>
</evidence>
<evidence type="ECO:0000313" key="5">
    <source>
        <dbReference type="Proteomes" id="UP000277580"/>
    </source>
</evidence>
<dbReference type="InParanoid" id="A0A3N4KWL2"/>
<dbReference type="OrthoDB" id="1919336at2759"/>